<feature type="compositionally biased region" description="Low complexity" evidence="1">
    <location>
        <begin position="85"/>
        <end position="109"/>
    </location>
</feature>
<feature type="signal peptide" evidence="2">
    <location>
        <begin position="1"/>
        <end position="20"/>
    </location>
</feature>
<feature type="region of interest" description="Disordered" evidence="1">
    <location>
        <begin position="80"/>
        <end position="109"/>
    </location>
</feature>
<accession>A0AAN7TXD8</accession>
<dbReference type="AlphaFoldDB" id="A0AAN7TXD8"/>
<reference evidence="3 4" key="1">
    <citation type="submission" date="2023-11" db="EMBL/GenBank/DDBJ databases">
        <title>Dfirmibasis_genome.</title>
        <authorList>
            <person name="Edelbroek B."/>
            <person name="Kjellin J."/>
            <person name="Jerlstrom-Hultqvist J."/>
            <person name="Soderbom F."/>
        </authorList>
    </citation>
    <scope>NUCLEOTIDE SEQUENCE [LARGE SCALE GENOMIC DNA]</scope>
    <source>
        <strain evidence="3 4">TNS-C-14</strain>
    </source>
</reference>
<feature type="chain" id="PRO_5043035442" evidence="2">
    <location>
        <begin position="21"/>
        <end position="372"/>
    </location>
</feature>
<dbReference type="PANTHER" id="PTHR34411">
    <property type="entry name" value="DUF6748 DOMAIN-CONTAINING PROTEIN-RELATED"/>
    <property type="match status" value="1"/>
</dbReference>
<sequence length="372" mass="42766">MKSILKILLILLISLNIIYCDEDKHYYKVSWDDNNNKCLSTKLCSQYSIEKINLNNFIRSKSKSSSSIVSKYNHKIQNKLEQEDNNNNNNDNNNNDNNNNNNINNNNINSINNDNNFQSIAPTLNKIPIYQLLINEKSTLSKIKSYFLNNESNDIIVYGDIVKQIVDRKTSLNNLNVLRVYKQLPLGNRVETTDRYYTFSNSNFPCLERPNLKRDKPCFPIISTMVNFNSYNYLISKLIYPYSENVGQFFDSRWLDYKSLTDYDGIGGKLIALGTINNKYEVIVSNAYINIPDPIQQCPSTNKLQCNSSQIATNSRDVNRCLINSTCTLISFSNNTIDYPQCPKGYYLTFFTGNNGGILEFNCDANFLAKTY</sequence>
<keyword evidence="4" id="KW-1185">Reference proteome</keyword>
<protein>
    <submittedName>
        <fullName evidence="3">Uncharacterized protein</fullName>
    </submittedName>
</protein>
<dbReference type="EMBL" id="JAVFKY010000004">
    <property type="protein sequence ID" value="KAK5577268.1"/>
    <property type="molecule type" value="Genomic_DNA"/>
</dbReference>
<gene>
    <name evidence="3" type="ORF">RB653_002209</name>
</gene>
<dbReference type="PANTHER" id="PTHR34411:SF5">
    <property type="entry name" value="DUF6748 DOMAIN-CONTAINING PROTEIN"/>
    <property type="match status" value="1"/>
</dbReference>
<evidence type="ECO:0000313" key="3">
    <source>
        <dbReference type="EMBL" id="KAK5577268.1"/>
    </source>
</evidence>
<organism evidence="3 4">
    <name type="scientific">Dictyostelium firmibasis</name>
    <dbReference type="NCBI Taxonomy" id="79012"/>
    <lineage>
        <taxon>Eukaryota</taxon>
        <taxon>Amoebozoa</taxon>
        <taxon>Evosea</taxon>
        <taxon>Eumycetozoa</taxon>
        <taxon>Dictyostelia</taxon>
        <taxon>Dictyosteliales</taxon>
        <taxon>Dictyosteliaceae</taxon>
        <taxon>Dictyostelium</taxon>
    </lineage>
</organism>
<evidence type="ECO:0000313" key="4">
    <source>
        <dbReference type="Proteomes" id="UP001344447"/>
    </source>
</evidence>
<proteinExistence type="predicted"/>
<dbReference type="InterPro" id="IPR040405">
    <property type="entry name" value="DDB_G0275255-like"/>
</dbReference>
<dbReference type="Proteomes" id="UP001344447">
    <property type="component" value="Unassembled WGS sequence"/>
</dbReference>
<evidence type="ECO:0000256" key="2">
    <source>
        <dbReference type="SAM" id="SignalP"/>
    </source>
</evidence>
<evidence type="ECO:0000256" key="1">
    <source>
        <dbReference type="SAM" id="MobiDB-lite"/>
    </source>
</evidence>
<name>A0AAN7TXD8_9MYCE</name>
<keyword evidence="2" id="KW-0732">Signal</keyword>
<comment type="caution">
    <text evidence="3">The sequence shown here is derived from an EMBL/GenBank/DDBJ whole genome shotgun (WGS) entry which is preliminary data.</text>
</comment>